<name>A0A8H3TNN2_9TREE</name>
<feature type="transmembrane region" description="Helical" evidence="5">
    <location>
        <begin position="154"/>
        <end position="178"/>
    </location>
</feature>
<evidence type="ECO:0000256" key="1">
    <source>
        <dbReference type="ARBA" id="ARBA00004141"/>
    </source>
</evidence>
<proteinExistence type="predicted"/>
<accession>A0A8H3TNN2</accession>
<dbReference type="SUPFAM" id="SSF103473">
    <property type="entry name" value="MFS general substrate transporter"/>
    <property type="match status" value="1"/>
</dbReference>
<organism evidence="7 8">
    <name type="scientific">Naganishia liquefaciens</name>
    <dbReference type="NCBI Taxonomy" id="104408"/>
    <lineage>
        <taxon>Eukaryota</taxon>
        <taxon>Fungi</taxon>
        <taxon>Dikarya</taxon>
        <taxon>Basidiomycota</taxon>
        <taxon>Agaricomycotina</taxon>
        <taxon>Tremellomycetes</taxon>
        <taxon>Filobasidiales</taxon>
        <taxon>Filobasidiaceae</taxon>
        <taxon>Naganishia</taxon>
    </lineage>
</organism>
<feature type="transmembrane region" description="Helical" evidence="5">
    <location>
        <begin position="246"/>
        <end position="267"/>
    </location>
</feature>
<dbReference type="CDD" id="cd17323">
    <property type="entry name" value="MFS_Tpo1_MDR_like"/>
    <property type="match status" value="1"/>
</dbReference>
<dbReference type="PANTHER" id="PTHR23502">
    <property type="entry name" value="MAJOR FACILITATOR SUPERFAMILY"/>
    <property type="match status" value="1"/>
</dbReference>
<feature type="transmembrane region" description="Helical" evidence="5">
    <location>
        <begin position="528"/>
        <end position="547"/>
    </location>
</feature>
<evidence type="ECO:0000256" key="5">
    <source>
        <dbReference type="SAM" id="Phobius"/>
    </source>
</evidence>
<evidence type="ECO:0000313" key="8">
    <source>
        <dbReference type="Proteomes" id="UP000620104"/>
    </source>
</evidence>
<dbReference type="InterPro" id="IPR020846">
    <property type="entry name" value="MFS_dom"/>
</dbReference>
<feature type="transmembrane region" description="Helical" evidence="5">
    <location>
        <begin position="279"/>
        <end position="299"/>
    </location>
</feature>
<feature type="transmembrane region" description="Helical" evidence="5">
    <location>
        <begin position="121"/>
        <end position="142"/>
    </location>
</feature>
<dbReference type="Gene3D" id="1.20.1250.20">
    <property type="entry name" value="MFS general substrate transporter like domains"/>
    <property type="match status" value="1"/>
</dbReference>
<feature type="transmembrane region" description="Helical" evidence="5">
    <location>
        <begin position="190"/>
        <end position="209"/>
    </location>
</feature>
<dbReference type="AlphaFoldDB" id="A0A8H3TNN2"/>
<dbReference type="PANTHER" id="PTHR23502:SF23">
    <property type="entry name" value="FLUCONAZOLE RESISTANCE PROTEIN 1"/>
    <property type="match status" value="1"/>
</dbReference>
<dbReference type="PROSITE" id="PS50850">
    <property type="entry name" value="MFS"/>
    <property type="match status" value="1"/>
</dbReference>
<evidence type="ECO:0000256" key="4">
    <source>
        <dbReference type="ARBA" id="ARBA00023136"/>
    </source>
</evidence>
<dbReference type="GO" id="GO:0005886">
    <property type="term" value="C:plasma membrane"/>
    <property type="evidence" value="ECO:0007669"/>
    <property type="project" value="TreeGrafter"/>
</dbReference>
<evidence type="ECO:0000256" key="2">
    <source>
        <dbReference type="ARBA" id="ARBA00022692"/>
    </source>
</evidence>
<feature type="domain" description="Major facilitator superfamily (MFS) profile" evidence="6">
    <location>
        <begin position="123"/>
        <end position="596"/>
    </location>
</feature>
<feature type="transmembrane region" description="Helical" evidence="5">
    <location>
        <begin position="221"/>
        <end position="239"/>
    </location>
</feature>
<dbReference type="Pfam" id="PF07690">
    <property type="entry name" value="MFS_1"/>
    <property type="match status" value="1"/>
</dbReference>
<dbReference type="InterPro" id="IPR011701">
    <property type="entry name" value="MFS"/>
</dbReference>
<keyword evidence="4 5" id="KW-0472">Membrane</keyword>
<evidence type="ECO:0000313" key="7">
    <source>
        <dbReference type="EMBL" id="GHJ84081.1"/>
    </source>
</evidence>
<comment type="subcellular location">
    <subcellularLocation>
        <location evidence="1">Membrane</location>
        <topology evidence="1">Multi-pass membrane protein</topology>
    </subcellularLocation>
</comment>
<keyword evidence="8" id="KW-1185">Reference proteome</keyword>
<dbReference type="GO" id="GO:1990961">
    <property type="term" value="P:xenobiotic detoxification by transmembrane export across the plasma membrane"/>
    <property type="evidence" value="ECO:0007669"/>
    <property type="project" value="TreeGrafter"/>
</dbReference>
<feature type="transmembrane region" description="Helical" evidence="5">
    <location>
        <begin position="462"/>
        <end position="480"/>
    </location>
</feature>
<sequence>MYHTLRDSTFGQVARLVLPTSTSHKLFAYPEEKPDYVLPPRYQTSGHVTPASSLRSETATVVERDLDAALAPAQTYPKQRPIVEEGAEGWAGEAVGEPESVDWYDDQDPENPQNWSFRKRMFVTVQIMLLTFSIYAGSSIYTPSIPGLMEEYNSSLVVATLGLSLFVAFYGLGPAILVPMQELPSLGRTPVYITSLFLFGLFTLTSAVAQNMATVLVSRALAGFFGSPALSTGGATLADMWPKKKLAYVIGAWSMGAVLGPILAPTIGGYSAMYLGWRWPLWLLFFVTCATWIALFFLLPETLHSNILYKRAARLRALTGRQDIKSHGQREQEGVSFGQLMKNSLIRPLQLMTDPAPLFLSVYLGLCYGLFYLFFESFPLVFGDIYHFNAGQQGLAFMGYFVTGGAAYAGYCAYQVYVINPLYDGDKEPEAEVRLDLALYVSILIPISTFFFGWVSRPEVHWIVPIIAASLYLPGIFLLFQSIIMYLTTSYYVYPGSILAANAFIRSVIAAAFPLIGHPLYVNLGLGPGSSLLGGLSILMILPLFLIRRYGKILRSKSKYAPVEPQTVAKNDTIDSVATGKTGYASTVKTEPTEVV</sequence>
<dbReference type="FunFam" id="1.20.1250.20:FF:000011">
    <property type="entry name" value="MFS multidrug transporter, putative"/>
    <property type="match status" value="1"/>
</dbReference>
<gene>
    <name evidence="7" type="ORF">NliqN6_0483</name>
</gene>
<evidence type="ECO:0000256" key="3">
    <source>
        <dbReference type="ARBA" id="ARBA00022989"/>
    </source>
</evidence>
<feature type="transmembrane region" description="Helical" evidence="5">
    <location>
        <begin position="356"/>
        <end position="375"/>
    </location>
</feature>
<dbReference type="InterPro" id="IPR036259">
    <property type="entry name" value="MFS_trans_sf"/>
</dbReference>
<dbReference type="OrthoDB" id="3357846at2759"/>
<reference evidence="7" key="1">
    <citation type="submission" date="2020-07" db="EMBL/GenBank/DDBJ databases">
        <title>Draft Genome Sequence of a Deep-Sea Yeast, Naganishia (Cryptococcus) liquefaciens strain N6.</title>
        <authorList>
            <person name="Han Y.W."/>
            <person name="Kajitani R."/>
            <person name="Morimoto H."/>
            <person name="Parhat M."/>
            <person name="Tsubouchi H."/>
            <person name="Bakenova O."/>
            <person name="Ogata M."/>
            <person name="Argunhan B."/>
            <person name="Aoki R."/>
            <person name="Kajiwara S."/>
            <person name="Itoh T."/>
            <person name="Iwasaki H."/>
        </authorList>
    </citation>
    <scope>NUCLEOTIDE SEQUENCE</scope>
    <source>
        <strain evidence="7">N6</strain>
    </source>
</reference>
<dbReference type="GO" id="GO:0015244">
    <property type="term" value="F:fluconazole transmembrane transporter activity"/>
    <property type="evidence" value="ECO:0007669"/>
    <property type="project" value="TreeGrafter"/>
</dbReference>
<evidence type="ECO:0000259" key="6">
    <source>
        <dbReference type="PROSITE" id="PS50850"/>
    </source>
</evidence>
<feature type="transmembrane region" description="Helical" evidence="5">
    <location>
        <begin position="492"/>
        <end position="516"/>
    </location>
</feature>
<feature type="transmembrane region" description="Helical" evidence="5">
    <location>
        <begin position="437"/>
        <end position="456"/>
    </location>
</feature>
<feature type="transmembrane region" description="Helical" evidence="5">
    <location>
        <begin position="395"/>
        <end position="417"/>
    </location>
</feature>
<keyword evidence="2 5" id="KW-0812">Transmembrane</keyword>
<dbReference type="EMBL" id="BLZA01000005">
    <property type="protein sequence ID" value="GHJ84081.1"/>
    <property type="molecule type" value="Genomic_DNA"/>
</dbReference>
<comment type="caution">
    <text evidence="7">The sequence shown here is derived from an EMBL/GenBank/DDBJ whole genome shotgun (WGS) entry which is preliminary data.</text>
</comment>
<dbReference type="Proteomes" id="UP000620104">
    <property type="component" value="Unassembled WGS sequence"/>
</dbReference>
<keyword evidence="3 5" id="KW-1133">Transmembrane helix</keyword>
<protein>
    <recommendedName>
        <fullName evidence="6">Major facilitator superfamily (MFS) profile domain-containing protein</fullName>
    </recommendedName>
</protein>